<dbReference type="EC" id="2.7.13.3" evidence="3"/>
<dbReference type="Pfam" id="PF00672">
    <property type="entry name" value="HAMP"/>
    <property type="match status" value="1"/>
</dbReference>
<evidence type="ECO:0000256" key="4">
    <source>
        <dbReference type="ARBA" id="ARBA00022553"/>
    </source>
</evidence>
<feature type="transmembrane region" description="Helical" evidence="10">
    <location>
        <begin position="7"/>
        <end position="26"/>
    </location>
</feature>
<dbReference type="PRINTS" id="PR00344">
    <property type="entry name" value="BCTRLSENSOR"/>
</dbReference>
<dbReference type="GO" id="GO:0005524">
    <property type="term" value="F:ATP binding"/>
    <property type="evidence" value="ECO:0007669"/>
    <property type="project" value="UniProtKB-KW"/>
</dbReference>
<dbReference type="SMART" id="SM00091">
    <property type="entry name" value="PAS"/>
    <property type="match status" value="1"/>
</dbReference>
<dbReference type="AlphaFoldDB" id="A0A5M6DBN6"/>
<evidence type="ECO:0000313" key="13">
    <source>
        <dbReference type="EMBL" id="KAA5544947.1"/>
    </source>
</evidence>
<dbReference type="SUPFAM" id="SSF55785">
    <property type="entry name" value="PYP-like sensor domain (PAS domain)"/>
    <property type="match status" value="1"/>
</dbReference>
<evidence type="ECO:0000313" key="14">
    <source>
        <dbReference type="Proteomes" id="UP000323426"/>
    </source>
</evidence>
<reference evidence="13 14" key="1">
    <citation type="submission" date="2019-09" db="EMBL/GenBank/DDBJ databases">
        <title>Genome sequence and assembly of Adhaeribacter sp.</title>
        <authorList>
            <person name="Chhetri G."/>
        </authorList>
    </citation>
    <scope>NUCLEOTIDE SEQUENCE [LARGE SCALE GENOMIC DNA]</scope>
    <source>
        <strain evidence="13 14">DK36</strain>
    </source>
</reference>
<comment type="caution">
    <text evidence="13">The sequence shown here is derived from an EMBL/GenBank/DDBJ whole genome shotgun (WGS) entry which is preliminary data.</text>
</comment>
<feature type="domain" description="HAMP" evidence="12">
    <location>
        <begin position="52"/>
        <end position="104"/>
    </location>
</feature>
<dbReference type="GO" id="GO:0000160">
    <property type="term" value="P:phosphorelay signal transduction system"/>
    <property type="evidence" value="ECO:0007669"/>
    <property type="project" value="UniProtKB-KW"/>
</dbReference>
<dbReference type="InterPro" id="IPR036890">
    <property type="entry name" value="HATPase_C_sf"/>
</dbReference>
<dbReference type="Pfam" id="PF02518">
    <property type="entry name" value="HATPase_c"/>
    <property type="match status" value="1"/>
</dbReference>
<dbReference type="PROSITE" id="PS50109">
    <property type="entry name" value="HIS_KIN"/>
    <property type="match status" value="1"/>
</dbReference>
<dbReference type="Gene3D" id="6.10.340.10">
    <property type="match status" value="1"/>
</dbReference>
<dbReference type="PANTHER" id="PTHR43065">
    <property type="entry name" value="SENSOR HISTIDINE KINASE"/>
    <property type="match status" value="1"/>
</dbReference>
<comment type="subcellular location">
    <subcellularLocation>
        <location evidence="2">Membrane</location>
    </subcellularLocation>
</comment>
<keyword evidence="14" id="KW-1185">Reference proteome</keyword>
<accession>A0A5M6DBN6</accession>
<dbReference type="InterPro" id="IPR005467">
    <property type="entry name" value="His_kinase_dom"/>
</dbReference>
<dbReference type="Pfam" id="PF13188">
    <property type="entry name" value="PAS_8"/>
    <property type="match status" value="1"/>
</dbReference>
<dbReference type="SMART" id="SM00387">
    <property type="entry name" value="HATPase_c"/>
    <property type="match status" value="1"/>
</dbReference>
<name>A0A5M6DBN6_9BACT</name>
<dbReference type="InterPro" id="IPR000014">
    <property type="entry name" value="PAS"/>
</dbReference>
<dbReference type="EMBL" id="VWSF01000009">
    <property type="protein sequence ID" value="KAA5544947.1"/>
    <property type="molecule type" value="Genomic_DNA"/>
</dbReference>
<dbReference type="Gene3D" id="3.30.450.20">
    <property type="entry name" value="PAS domain"/>
    <property type="match status" value="1"/>
</dbReference>
<evidence type="ECO:0000259" key="11">
    <source>
        <dbReference type="PROSITE" id="PS50109"/>
    </source>
</evidence>
<dbReference type="InterPro" id="IPR004358">
    <property type="entry name" value="Sig_transdc_His_kin-like_C"/>
</dbReference>
<dbReference type="GO" id="GO:0016020">
    <property type="term" value="C:membrane"/>
    <property type="evidence" value="ECO:0007669"/>
    <property type="project" value="UniProtKB-SubCell"/>
</dbReference>
<protein>
    <recommendedName>
        <fullName evidence="3">histidine kinase</fullName>
        <ecNumber evidence="3">2.7.13.3</ecNumber>
    </recommendedName>
</protein>
<evidence type="ECO:0000256" key="8">
    <source>
        <dbReference type="ARBA" id="ARBA00022840"/>
    </source>
</evidence>
<dbReference type="Proteomes" id="UP000323426">
    <property type="component" value="Unassembled WGS sequence"/>
</dbReference>
<keyword evidence="8" id="KW-0067">ATP-binding</keyword>
<dbReference type="InterPro" id="IPR003660">
    <property type="entry name" value="HAMP_dom"/>
</dbReference>
<evidence type="ECO:0000256" key="6">
    <source>
        <dbReference type="ARBA" id="ARBA00022741"/>
    </source>
</evidence>
<evidence type="ECO:0000256" key="3">
    <source>
        <dbReference type="ARBA" id="ARBA00012438"/>
    </source>
</evidence>
<evidence type="ECO:0000256" key="10">
    <source>
        <dbReference type="SAM" id="Phobius"/>
    </source>
</evidence>
<dbReference type="CDD" id="cd06225">
    <property type="entry name" value="HAMP"/>
    <property type="match status" value="1"/>
</dbReference>
<organism evidence="13 14">
    <name type="scientific">Adhaeribacter rhizoryzae</name>
    <dbReference type="NCBI Taxonomy" id="2607907"/>
    <lineage>
        <taxon>Bacteria</taxon>
        <taxon>Pseudomonadati</taxon>
        <taxon>Bacteroidota</taxon>
        <taxon>Cytophagia</taxon>
        <taxon>Cytophagales</taxon>
        <taxon>Hymenobacteraceae</taxon>
        <taxon>Adhaeribacter</taxon>
    </lineage>
</organism>
<dbReference type="SUPFAM" id="SSF55874">
    <property type="entry name" value="ATPase domain of HSP90 chaperone/DNA topoisomerase II/histidine kinase"/>
    <property type="match status" value="1"/>
</dbReference>
<keyword evidence="10" id="KW-0812">Transmembrane</keyword>
<dbReference type="SMART" id="SM00304">
    <property type="entry name" value="HAMP"/>
    <property type="match status" value="1"/>
</dbReference>
<gene>
    <name evidence="13" type="ORF">F0145_12870</name>
</gene>
<dbReference type="Gene3D" id="3.30.565.10">
    <property type="entry name" value="Histidine kinase-like ATPase, C-terminal domain"/>
    <property type="match status" value="1"/>
</dbReference>
<dbReference type="InterPro" id="IPR035965">
    <property type="entry name" value="PAS-like_dom_sf"/>
</dbReference>
<dbReference type="GO" id="GO:0004673">
    <property type="term" value="F:protein histidine kinase activity"/>
    <property type="evidence" value="ECO:0007669"/>
    <property type="project" value="UniProtKB-EC"/>
</dbReference>
<proteinExistence type="predicted"/>
<evidence type="ECO:0000256" key="2">
    <source>
        <dbReference type="ARBA" id="ARBA00004370"/>
    </source>
</evidence>
<dbReference type="InterPro" id="IPR003594">
    <property type="entry name" value="HATPase_dom"/>
</dbReference>
<dbReference type="RefSeq" id="WP_150088829.1">
    <property type="nucleotide sequence ID" value="NZ_VWSF01000009.1"/>
</dbReference>
<evidence type="ECO:0000256" key="7">
    <source>
        <dbReference type="ARBA" id="ARBA00022777"/>
    </source>
</evidence>
<evidence type="ECO:0000256" key="1">
    <source>
        <dbReference type="ARBA" id="ARBA00000085"/>
    </source>
</evidence>
<comment type="catalytic activity">
    <reaction evidence="1">
        <text>ATP + protein L-histidine = ADP + protein N-phospho-L-histidine.</text>
        <dbReference type="EC" id="2.7.13.3"/>
    </reaction>
</comment>
<dbReference type="PANTHER" id="PTHR43065:SF10">
    <property type="entry name" value="PEROXIDE STRESS-ACTIVATED HISTIDINE KINASE MAK3"/>
    <property type="match status" value="1"/>
</dbReference>
<keyword evidence="10" id="KW-1133">Transmembrane helix</keyword>
<keyword evidence="4" id="KW-0597">Phosphoprotein</keyword>
<dbReference type="SUPFAM" id="SSF158472">
    <property type="entry name" value="HAMP domain-like"/>
    <property type="match status" value="1"/>
</dbReference>
<dbReference type="PROSITE" id="PS50885">
    <property type="entry name" value="HAMP"/>
    <property type="match status" value="1"/>
</dbReference>
<dbReference type="CDD" id="cd00075">
    <property type="entry name" value="HATPase"/>
    <property type="match status" value="1"/>
</dbReference>
<keyword evidence="9" id="KW-0902">Two-component regulatory system</keyword>
<feature type="transmembrane region" description="Helical" evidence="10">
    <location>
        <begin position="32"/>
        <end position="51"/>
    </location>
</feature>
<keyword evidence="6" id="KW-0547">Nucleotide-binding</keyword>
<evidence type="ECO:0000259" key="12">
    <source>
        <dbReference type="PROSITE" id="PS50885"/>
    </source>
</evidence>
<evidence type="ECO:0000256" key="9">
    <source>
        <dbReference type="ARBA" id="ARBA00023012"/>
    </source>
</evidence>
<sequence length="442" mass="50731">MTLRIKFILFAVVVHATLLILTYHFLLTDKLLFLAAEALIVVSLVITFQIYRAFVRPLNLIAAGIESIKEKDFTVKFLKTGQPEVDQLIEVYNLMMEQLRQERVSQNEKQYLLERLIQASPSGIIMLDYDGYIQQVNPAAKAWLQVPMPALLGKKLEDLPGQWRTELSTLEEGQSRIFHINGIHTYRGHKAYFIDKGFPRYFIMLEELTEDIIKKEKYAYEKIIRMMSHEVNNSIGAINSILNSVKGYAPQLQEDLRDDYEEALEVSIERNKNLASFMANFATMVRLPSPRRQPCDLHQLLQGVYRLMQPQLEQRNISWQWHLAPEPLFIQADTQQLEQVLINIAKNSMEAVDADGYISVKTQLQPPCLIISDNGEGIPEAVRQQLFTPFFSTKKNGQGIGLTMIRDILLNHNFPFFLETDESGITAFTIQFKTPLVPEPVA</sequence>
<keyword evidence="10" id="KW-0472">Membrane</keyword>
<evidence type="ECO:0000256" key="5">
    <source>
        <dbReference type="ARBA" id="ARBA00022679"/>
    </source>
</evidence>
<keyword evidence="7" id="KW-0418">Kinase</keyword>
<keyword evidence="5" id="KW-0808">Transferase</keyword>
<feature type="domain" description="Histidine kinase" evidence="11">
    <location>
        <begin position="226"/>
        <end position="436"/>
    </location>
</feature>